<dbReference type="PANTHER" id="PTHR23502">
    <property type="entry name" value="MAJOR FACILITATOR SUPERFAMILY"/>
    <property type="match status" value="1"/>
</dbReference>
<dbReference type="Pfam" id="PF07690">
    <property type="entry name" value="MFS_1"/>
    <property type="match status" value="1"/>
</dbReference>
<keyword evidence="4 5" id="KW-0472">Membrane</keyword>
<evidence type="ECO:0000313" key="7">
    <source>
        <dbReference type="EMBL" id="KAG1779256.1"/>
    </source>
</evidence>
<protein>
    <submittedName>
        <fullName evidence="7">MFS general substrate transporter</fullName>
    </submittedName>
</protein>
<feature type="transmembrane region" description="Helical" evidence="5">
    <location>
        <begin position="477"/>
        <end position="504"/>
    </location>
</feature>
<feature type="transmembrane region" description="Helical" evidence="5">
    <location>
        <begin position="409"/>
        <end position="431"/>
    </location>
</feature>
<keyword evidence="8" id="KW-1185">Reference proteome</keyword>
<proteinExistence type="predicted"/>
<dbReference type="InterPro" id="IPR011701">
    <property type="entry name" value="MFS"/>
</dbReference>
<dbReference type="EMBL" id="JABBWD010000012">
    <property type="protein sequence ID" value="KAG1779256.1"/>
    <property type="molecule type" value="Genomic_DNA"/>
</dbReference>
<dbReference type="Proteomes" id="UP000714275">
    <property type="component" value="Unassembled WGS sequence"/>
</dbReference>
<dbReference type="CDD" id="cd17323">
    <property type="entry name" value="MFS_Tpo1_MDR_like"/>
    <property type="match status" value="1"/>
</dbReference>
<feature type="transmembrane region" description="Helical" evidence="5">
    <location>
        <begin position="143"/>
        <end position="165"/>
    </location>
</feature>
<dbReference type="AlphaFoldDB" id="A0A9P6ZZ57"/>
<evidence type="ECO:0000256" key="3">
    <source>
        <dbReference type="ARBA" id="ARBA00022989"/>
    </source>
</evidence>
<evidence type="ECO:0000256" key="1">
    <source>
        <dbReference type="ARBA" id="ARBA00004141"/>
    </source>
</evidence>
<comment type="caution">
    <text evidence="7">The sequence shown here is derived from an EMBL/GenBank/DDBJ whole genome shotgun (WGS) entry which is preliminary data.</text>
</comment>
<dbReference type="PROSITE" id="PS50850">
    <property type="entry name" value="MFS"/>
    <property type="match status" value="1"/>
</dbReference>
<comment type="subcellular location">
    <subcellularLocation>
        <location evidence="1">Membrane</location>
        <topology evidence="1">Multi-pass membrane protein</topology>
    </subcellularLocation>
</comment>
<dbReference type="InterPro" id="IPR020846">
    <property type="entry name" value="MFS_dom"/>
</dbReference>
<feature type="transmembrane region" description="Helical" evidence="5">
    <location>
        <begin position="369"/>
        <end position="389"/>
    </location>
</feature>
<accession>A0A9P6ZZ57</accession>
<evidence type="ECO:0000256" key="5">
    <source>
        <dbReference type="SAM" id="Phobius"/>
    </source>
</evidence>
<organism evidence="7 8">
    <name type="scientific">Suillus placidus</name>
    <dbReference type="NCBI Taxonomy" id="48579"/>
    <lineage>
        <taxon>Eukaryota</taxon>
        <taxon>Fungi</taxon>
        <taxon>Dikarya</taxon>
        <taxon>Basidiomycota</taxon>
        <taxon>Agaricomycotina</taxon>
        <taxon>Agaricomycetes</taxon>
        <taxon>Agaricomycetidae</taxon>
        <taxon>Boletales</taxon>
        <taxon>Suillineae</taxon>
        <taxon>Suillaceae</taxon>
        <taxon>Suillus</taxon>
    </lineage>
</organism>
<sequence>MERAKHLDPLDHATMYNHPTYPVICIITEPGFLLLVRCPEGMADSNGVGRFPVLGCTETTPIDSVGRKSILDLAAPRRRQNVSCDILVIAKDPVPIMDNASKRISSPSCTTHVPQEPEQELILIKFDEGDPRDPQNFSYVRKWAITLTCCVFAGITAASASSYSISYESMMHDLNCTQLQATVGLSLYVVGFGIVPLISSSFSEECGRRPLYIVSSVLFMLAEVMNALAPNIQLVIVSRALQGVFGSTGASLVGGSIADIWQPHERGLPMSLFAFSSIFSFGLGSVFGGLIAANPHLGWRWVQWVHVMISGAYVLDVILVMSETRSSIVLAHIAKDARKMTGDPRYRSSAEIDKPSMSSLIKTSCTRPLYLLMTEPIVQSFSIWSGFTWGVVYCLLESVPTEFQSVYNFSVSETGFVFLCQSVGAIIGLMANMYQETLYRKYFPIKGQEARLYMACVAGVVLPVSMFIYAWTVTPNIHWMVPLIALTAFMSGVFIIFQVSFLYLADCYGPYTSSAQAGQSLARNFMALVFPLFTQQMFAGMTYKWGLTLWALLSVAMAPIPWVLLLFGSKIRSHSKISRKILEAEQQQLDGEKTVVSSPTKQTSMEV</sequence>
<evidence type="ECO:0000259" key="6">
    <source>
        <dbReference type="PROSITE" id="PS50850"/>
    </source>
</evidence>
<dbReference type="PANTHER" id="PTHR23502:SF134">
    <property type="entry name" value="MAJOR FACILITATOR SUPERFAMILY (MFS) PROFILE DOMAIN-CONTAINING PROTEIN-RELATED"/>
    <property type="match status" value="1"/>
</dbReference>
<dbReference type="FunFam" id="1.20.1250.20:FF:000082">
    <property type="entry name" value="MFS multidrug transporter, putative"/>
    <property type="match status" value="1"/>
</dbReference>
<reference evidence="7" key="1">
    <citation type="journal article" date="2020" name="New Phytol.">
        <title>Comparative genomics reveals dynamic genome evolution in host specialist ectomycorrhizal fungi.</title>
        <authorList>
            <person name="Lofgren L.A."/>
            <person name="Nguyen N.H."/>
            <person name="Vilgalys R."/>
            <person name="Ruytinx J."/>
            <person name="Liao H.L."/>
            <person name="Branco S."/>
            <person name="Kuo A."/>
            <person name="LaButti K."/>
            <person name="Lipzen A."/>
            <person name="Andreopoulos W."/>
            <person name="Pangilinan J."/>
            <person name="Riley R."/>
            <person name="Hundley H."/>
            <person name="Na H."/>
            <person name="Barry K."/>
            <person name="Grigoriev I.V."/>
            <person name="Stajich J.E."/>
            <person name="Kennedy P.G."/>
        </authorList>
    </citation>
    <scope>NUCLEOTIDE SEQUENCE</scope>
    <source>
        <strain evidence="7">DOB743</strain>
    </source>
</reference>
<keyword evidence="2 5" id="KW-0812">Transmembrane</keyword>
<feature type="domain" description="Major facilitator superfamily (MFS) profile" evidence="6">
    <location>
        <begin position="145"/>
        <end position="571"/>
    </location>
</feature>
<dbReference type="InterPro" id="IPR036259">
    <property type="entry name" value="MFS_trans_sf"/>
</dbReference>
<dbReference type="OrthoDB" id="5376138at2759"/>
<evidence type="ECO:0000256" key="2">
    <source>
        <dbReference type="ARBA" id="ARBA00022692"/>
    </source>
</evidence>
<name>A0A9P6ZZ57_9AGAM</name>
<dbReference type="SUPFAM" id="SSF103473">
    <property type="entry name" value="MFS general substrate transporter"/>
    <property type="match status" value="1"/>
</dbReference>
<feature type="transmembrane region" description="Helical" evidence="5">
    <location>
        <begin position="304"/>
        <end position="322"/>
    </location>
</feature>
<dbReference type="GO" id="GO:0022857">
    <property type="term" value="F:transmembrane transporter activity"/>
    <property type="evidence" value="ECO:0007669"/>
    <property type="project" value="InterPro"/>
</dbReference>
<evidence type="ECO:0000313" key="8">
    <source>
        <dbReference type="Proteomes" id="UP000714275"/>
    </source>
</evidence>
<feature type="transmembrane region" description="Helical" evidence="5">
    <location>
        <begin position="452"/>
        <end position="471"/>
    </location>
</feature>
<feature type="transmembrane region" description="Helical" evidence="5">
    <location>
        <begin position="177"/>
        <end position="198"/>
    </location>
</feature>
<feature type="transmembrane region" description="Helical" evidence="5">
    <location>
        <begin position="272"/>
        <end position="292"/>
    </location>
</feature>
<keyword evidence="3 5" id="KW-1133">Transmembrane helix</keyword>
<feature type="transmembrane region" description="Helical" evidence="5">
    <location>
        <begin position="549"/>
        <end position="569"/>
    </location>
</feature>
<evidence type="ECO:0000256" key="4">
    <source>
        <dbReference type="ARBA" id="ARBA00023136"/>
    </source>
</evidence>
<dbReference type="GO" id="GO:0005886">
    <property type="term" value="C:plasma membrane"/>
    <property type="evidence" value="ECO:0007669"/>
    <property type="project" value="TreeGrafter"/>
</dbReference>
<dbReference type="Gene3D" id="1.20.1250.20">
    <property type="entry name" value="MFS general substrate transporter like domains"/>
    <property type="match status" value="1"/>
</dbReference>
<feature type="transmembrane region" description="Helical" evidence="5">
    <location>
        <begin position="210"/>
        <end position="228"/>
    </location>
</feature>
<gene>
    <name evidence="7" type="ORF">EV702DRAFT_1277255</name>
</gene>